<dbReference type="InterPro" id="IPR052922">
    <property type="entry name" value="Cytidylate_Kinase-2"/>
</dbReference>
<keyword evidence="1" id="KW-0418">Kinase</keyword>
<gene>
    <name evidence="1" type="ORF">HQ945_00040</name>
</gene>
<accession>A0A849VIR5</accession>
<evidence type="ECO:0000313" key="2">
    <source>
        <dbReference type="Proteomes" id="UP000550508"/>
    </source>
</evidence>
<dbReference type="Proteomes" id="UP000550508">
    <property type="component" value="Unassembled WGS sequence"/>
</dbReference>
<evidence type="ECO:0000313" key="1">
    <source>
        <dbReference type="EMBL" id="NTS29631.1"/>
    </source>
</evidence>
<sequence>MKRVLVVGCAGAGKSTVAKELAEITGLPLIHLDRHYWLPGWEEPSRDAWRVVVESLSAQPEWIMDGTYSGTLQQRLARADTIIHLDYPTWCYLWRVILRTARGLGEIRGNELGPGCPERFDWQFLRYVIRYRRDHRERDLARMSGFSGKVYRFTTPSALASFVKLQRERLCSGKRSA</sequence>
<dbReference type="PANTHER" id="PTHR37816">
    <property type="entry name" value="YALI0E33011P"/>
    <property type="match status" value="1"/>
</dbReference>
<dbReference type="PANTHER" id="PTHR37816:SF1">
    <property type="entry name" value="TOXIN"/>
    <property type="match status" value="1"/>
</dbReference>
<dbReference type="GO" id="GO:0016301">
    <property type="term" value="F:kinase activity"/>
    <property type="evidence" value="ECO:0007669"/>
    <property type="project" value="UniProtKB-KW"/>
</dbReference>
<dbReference type="EMBL" id="JABUMX010000001">
    <property type="protein sequence ID" value="NTS29631.1"/>
    <property type="molecule type" value="Genomic_DNA"/>
</dbReference>
<dbReference type="Gene3D" id="3.40.50.300">
    <property type="entry name" value="P-loop containing nucleotide triphosphate hydrolases"/>
    <property type="match status" value="1"/>
</dbReference>
<proteinExistence type="predicted"/>
<keyword evidence="1" id="KW-0808">Transferase</keyword>
<comment type="caution">
    <text evidence="1">The sequence shown here is derived from an EMBL/GenBank/DDBJ whole genome shotgun (WGS) entry which is preliminary data.</text>
</comment>
<keyword evidence="2" id="KW-1185">Reference proteome</keyword>
<protein>
    <submittedName>
        <fullName evidence="1">Adenylate kinase</fullName>
    </submittedName>
</protein>
<reference evidence="1 2" key="1">
    <citation type="submission" date="2020-05" db="EMBL/GenBank/DDBJ databases">
        <authorList>
            <person name="Kim M.K."/>
        </authorList>
    </citation>
    <scope>NUCLEOTIDE SEQUENCE [LARGE SCALE GENOMIC DNA]</scope>
    <source>
        <strain evidence="1 2">BT25</strain>
    </source>
</reference>
<dbReference type="AlphaFoldDB" id="A0A849VIR5"/>
<dbReference type="SUPFAM" id="SSF52540">
    <property type="entry name" value="P-loop containing nucleoside triphosphate hydrolases"/>
    <property type="match status" value="1"/>
</dbReference>
<dbReference type="InterPro" id="IPR027417">
    <property type="entry name" value="P-loop_NTPase"/>
</dbReference>
<organism evidence="1 2">
    <name type="scientific">Phyllobacterium pellucidum</name>
    <dbReference type="NCBI Taxonomy" id="2740464"/>
    <lineage>
        <taxon>Bacteria</taxon>
        <taxon>Pseudomonadati</taxon>
        <taxon>Pseudomonadota</taxon>
        <taxon>Alphaproteobacteria</taxon>
        <taxon>Hyphomicrobiales</taxon>
        <taxon>Phyllobacteriaceae</taxon>
        <taxon>Phyllobacterium</taxon>
    </lineage>
</organism>
<name>A0A849VIR5_9HYPH</name>